<dbReference type="Pfam" id="PF25780">
    <property type="entry name" value="TPR_IPO5"/>
    <property type="match status" value="1"/>
</dbReference>
<evidence type="ECO:0000313" key="9">
    <source>
        <dbReference type="EMBL" id="SPQ98379.1"/>
    </source>
</evidence>
<name>A0A3P3YE08_PLABS</name>
<dbReference type="Gene3D" id="1.25.10.10">
    <property type="entry name" value="Leucine-rich Repeat Variant"/>
    <property type="match status" value="1"/>
</dbReference>
<protein>
    <recommendedName>
        <fullName evidence="8">IPO4/5-like TPR repeats domain-containing protein</fullName>
    </recommendedName>
</protein>
<geneLocation type="mitochondrion" evidence="9"/>
<sequence>MDDEPAAINVALVELSIARGMVAERRPRRSSAEASPFPDQMRRRASIAGLRDSTRQTHRMISDDVDIIDVDVDTEDWWRTYSEVPMSWRHECVIIYDDTAAMISRLLTIRCARVAFSGDEDECGEFVQTHAQFIHDFMPIFRICCRARFRSVLCSLHSIREQHLPHSIEHYVLDVHLDSGRSRAVLATMHTSAKDPLLFTRYCWRVWSDCWPELCMIASMDLYPMIPPWIIRDCLGLLSTSSCKETAESAEIYLRYLHDVLHRYEESRKDAVIVHDTIDMAARLASQPRAVVASPVPDIAHSGRRVAWAMTRSEGVSDELLRAVTVGLQSADASVRSQAESALEVMKSSPKQFAESILRNISTGVDPSSEQMLAVLLRQTLQVNAKDKSMVDLRPQLLIVLAQLSDRLSPAAYKGVLHAVCALIKRGCTWNELIPAILHLGSSSNSLQRLAALMILDKLAEFNFEIVSPHLNAITPILGEGLSGPHSTADTRQAAMRASISLLVSFPDDHATVLANAGLLPLLLQTIQACESETDLKSTLTNLIELVGYKAPLFERFIPQICMAMEAIMRSPQLDQNCRSMSLEVLVSLSNGRVNKQGVLGGASIELALELMASGIVSSSADETLSAEDIDEFASAGDALFRLCQSVGIDTVMKIAIPRLSSWISEGHMLPALHAAKKITEGCPERLAEKFGSCVWADFVSWSKIGLRRQEESIRVAALQLLSAMCMSASGKFQESAASHEIPSICVTMMSDPSPAVVEEACLCLASFCVIGEEWDREISERSLQALCSVLDSSPAPAVADAALTAISSLSEVLGEKFVQFYDRLMPALLALCASESQARGKAIECAGILGHSVGSHIFAKDAAGLTQLLLQLNLPSNHDDWPFVHQALARICQTMGAEFFSPFLPAIIPHLLSCTALDDGCSVEEVTDERPVDDVDGVDVVTLEVRGLGKRMITMNTFLMEQKSLACNMLFQYAHDLGPAFRPWAVKTAASLIPLINCRYNEQVRLAAAAALPPIVSALFPSNEAVECARQAYPNLISAIASEPELCNLMAVVEACADTIKALKNETIGIDLESKLCVALELLLAESAARRDERAASLHGGQCDDHEISRIDEENDVETEIQGHIVDVVSACAQSSRDLFLPVFQSTLERRVCSMLTRSLSELTSALCIFDDVIEHCSPKAAELYVVPMLPVFLEHASSTDSDVCQAAVYGLGVCAHVCSLYPSLRTLFSRDYMHHAYSTLRQVVHSIDLSKDEAFALSRDNAISSMGKMLVYQRALWSPAELPKAAAEWVSLLPVRNCPIESKVVHGLLLQVISLVPDFLKPHSPISSHLMFVIANVIADRLANDEVLGQLRSVWHQERLSGNNVVSAVLSQLTPEQRSLLQ</sequence>
<evidence type="ECO:0000256" key="1">
    <source>
        <dbReference type="ARBA" id="ARBA00004123"/>
    </source>
</evidence>
<keyword evidence="4" id="KW-0963">Cytoplasm</keyword>
<evidence type="ECO:0000313" key="10">
    <source>
        <dbReference type="Proteomes" id="UP000290189"/>
    </source>
</evidence>
<evidence type="ECO:0000256" key="5">
    <source>
        <dbReference type="ARBA" id="ARBA00022737"/>
    </source>
</evidence>
<evidence type="ECO:0000256" key="2">
    <source>
        <dbReference type="ARBA" id="ARBA00004496"/>
    </source>
</evidence>
<feature type="domain" description="IPO4/5-like TPR repeats" evidence="8">
    <location>
        <begin position="427"/>
        <end position="561"/>
    </location>
</feature>
<comment type="subcellular location">
    <subcellularLocation>
        <location evidence="2">Cytoplasm</location>
    </subcellularLocation>
    <subcellularLocation>
        <location evidence="1">Nucleus</location>
    </subcellularLocation>
</comment>
<dbReference type="InterPro" id="IPR057672">
    <property type="entry name" value="TPR_IPO4/5"/>
</dbReference>
<dbReference type="PANTHER" id="PTHR10527">
    <property type="entry name" value="IMPORTIN BETA"/>
    <property type="match status" value="1"/>
</dbReference>
<keyword evidence="5" id="KW-0677">Repeat</keyword>
<dbReference type="InterPro" id="IPR011989">
    <property type="entry name" value="ARM-like"/>
</dbReference>
<dbReference type="Proteomes" id="UP000290189">
    <property type="component" value="Unassembled WGS sequence"/>
</dbReference>
<keyword evidence="7" id="KW-0539">Nucleus</keyword>
<reference evidence="9 10" key="1">
    <citation type="submission" date="2018-03" db="EMBL/GenBank/DDBJ databases">
        <authorList>
            <person name="Fogelqvist J."/>
        </authorList>
    </citation>
    <scope>NUCLEOTIDE SEQUENCE [LARGE SCALE GENOMIC DNA]</scope>
</reference>
<evidence type="ECO:0000256" key="6">
    <source>
        <dbReference type="ARBA" id="ARBA00022927"/>
    </source>
</evidence>
<dbReference type="SUPFAM" id="SSF48371">
    <property type="entry name" value="ARM repeat"/>
    <property type="match status" value="1"/>
</dbReference>
<dbReference type="EMBL" id="OVEO01000009">
    <property type="protein sequence ID" value="SPQ98379.1"/>
    <property type="molecule type" value="Genomic_DNA"/>
</dbReference>
<evidence type="ECO:0000256" key="3">
    <source>
        <dbReference type="ARBA" id="ARBA00022448"/>
    </source>
</evidence>
<evidence type="ECO:0000259" key="8">
    <source>
        <dbReference type="Pfam" id="PF25780"/>
    </source>
</evidence>
<accession>A0A3P3YE08</accession>
<keyword evidence="9" id="KW-0496">Mitochondrion</keyword>
<keyword evidence="3" id="KW-0813">Transport</keyword>
<evidence type="ECO:0000256" key="7">
    <source>
        <dbReference type="ARBA" id="ARBA00023242"/>
    </source>
</evidence>
<organism evidence="9 10">
    <name type="scientific">Plasmodiophora brassicae</name>
    <name type="common">Clubroot disease agent</name>
    <dbReference type="NCBI Taxonomy" id="37360"/>
    <lineage>
        <taxon>Eukaryota</taxon>
        <taxon>Sar</taxon>
        <taxon>Rhizaria</taxon>
        <taxon>Endomyxa</taxon>
        <taxon>Phytomyxea</taxon>
        <taxon>Plasmodiophorida</taxon>
        <taxon>Plasmodiophoridae</taxon>
        <taxon>Plasmodiophora</taxon>
    </lineage>
</organism>
<dbReference type="InterPro" id="IPR040122">
    <property type="entry name" value="Importin_beta"/>
</dbReference>
<dbReference type="InterPro" id="IPR016024">
    <property type="entry name" value="ARM-type_fold"/>
</dbReference>
<dbReference type="GO" id="GO:0005737">
    <property type="term" value="C:cytoplasm"/>
    <property type="evidence" value="ECO:0007669"/>
    <property type="project" value="UniProtKB-SubCell"/>
</dbReference>
<gene>
    <name evidence="9" type="ORF">PLBR_LOCUS5594</name>
</gene>
<evidence type="ECO:0000256" key="4">
    <source>
        <dbReference type="ARBA" id="ARBA00022490"/>
    </source>
</evidence>
<dbReference type="GO" id="GO:0006606">
    <property type="term" value="P:protein import into nucleus"/>
    <property type="evidence" value="ECO:0007669"/>
    <property type="project" value="InterPro"/>
</dbReference>
<keyword evidence="6" id="KW-0653">Protein transport</keyword>
<proteinExistence type="predicted"/>